<evidence type="ECO:0000313" key="2">
    <source>
        <dbReference type="EMBL" id="KAG7370025.1"/>
    </source>
</evidence>
<dbReference type="SMART" id="SM00388">
    <property type="entry name" value="HisKA"/>
    <property type="match status" value="1"/>
</dbReference>
<gene>
    <name evidence="2" type="ORF">IV203_027771</name>
</gene>
<dbReference type="EMBL" id="JAGRRH010000005">
    <property type="protein sequence ID" value="KAG7370025.1"/>
    <property type="molecule type" value="Genomic_DNA"/>
</dbReference>
<evidence type="ECO:0000313" key="3">
    <source>
        <dbReference type="Proteomes" id="UP000693970"/>
    </source>
</evidence>
<keyword evidence="2" id="KW-0808">Transferase</keyword>
<keyword evidence="2" id="KW-0418">Kinase</keyword>
<proteinExistence type="predicted"/>
<dbReference type="Proteomes" id="UP000693970">
    <property type="component" value="Unassembled WGS sequence"/>
</dbReference>
<accession>A0A9K3LX12</accession>
<keyword evidence="3" id="KW-1185">Reference proteome</keyword>
<comment type="caution">
    <text evidence="2">The sequence shown here is derived from an EMBL/GenBank/DDBJ whole genome shotgun (WGS) entry which is preliminary data.</text>
</comment>
<dbReference type="AlphaFoldDB" id="A0A9K3LX12"/>
<feature type="domain" description="Signal transduction histidine kinase dimerisation/phosphoacceptor" evidence="1">
    <location>
        <begin position="1"/>
        <end position="87"/>
    </location>
</feature>
<dbReference type="GO" id="GO:0000155">
    <property type="term" value="F:phosphorelay sensor kinase activity"/>
    <property type="evidence" value="ECO:0007669"/>
    <property type="project" value="InterPro"/>
</dbReference>
<dbReference type="OrthoDB" id="207061at2759"/>
<reference evidence="2" key="2">
    <citation type="submission" date="2021-04" db="EMBL/GenBank/DDBJ databases">
        <authorList>
            <person name="Podell S."/>
        </authorList>
    </citation>
    <scope>NUCLEOTIDE SEQUENCE</scope>
    <source>
        <strain evidence="2">Hildebrandi</strain>
    </source>
</reference>
<protein>
    <submittedName>
        <fullName evidence="2">Sensor histidine kinase</fullName>
    </submittedName>
</protein>
<reference evidence="2" key="1">
    <citation type="journal article" date="2021" name="Sci. Rep.">
        <title>Diploid genomic architecture of Nitzschia inconspicua, an elite biomass production diatom.</title>
        <authorList>
            <person name="Oliver A."/>
            <person name="Podell S."/>
            <person name="Pinowska A."/>
            <person name="Traller J.C."/>
            <person name="Smith S.R."/>
            <person name="McClure R."/>
            <person name="Beliaev A."/>
            <person name="Bohutskyi P."/>
            <person name="Hill E.A."/>
            <person name="Rabines A."/>
            <person name="Zheng H."/>
            <person name="Allen L.Z."/>
            <person name="Kuo A."/>
            <person name="Grigoriev I.V."/>
            <person name="Allen A.E."/>
            <person name="Hazlebeck D."/>
            <person name="Allen E.E."/>
        </authorList>
    </citation>
    <scope>NUCLEOTIDE SEQUENCE</scope>
    <source>
        <strain evidence="2">Hildebrandi</strain>
    </source>
</reference>
<organism evidence="2 3">
    <name type="scientific">Nitzschia inconspicua</name>
    <dbReference type="NCBI Taxonomy" id="303405"/>
    <lineage>
        <taxon>Eukaryota</taxon>
        <taxon>Sar</taxon>
        <taxon>Stramenopiles</taxon>
        <taxon>Ochrophyta</taxon>
        <taxon>Bacillariophyta</taxon>
        <taxon>Bacillariophyceae</taxon>
        <taxon>Bacillariophycidae</taxon>
        <taxon>Bacillariales</taxon>
        <taxon>Bacillariaceae</taxon>
        <taxon>Nitzschia</taxon>
    </lineage>
</organism>
<dbReference type="InterPro" id="IPR003661">
    <property type="entry name" value="HisK_dim/P_dom"/>
</dbReference>
<evidence type="ECO:0000259" key="1">
    <source>
        <dbReference type="SMART" id="SM00388"/>
    </source>
</evidence>
<dbReference type="CDD" id="cd00082">
    <property type="entry name" value="HisKA"/>
    <property type="match status" value="1"/>
</dbReference>
<name>A0A9K3LX12_9STRA</name>
<sequence length="181" mass="20936">MKRRFVRFISQEIRTPLYTVCFGLELLQRELRKETSKAGGERDQTGFAPTVEDIDFWHNVAMDVKENAAIAVSILNDMLNYDKLETKTLELETEEVNPWALIDQTVHQFQLQAVNRDVELEMIFAEPKNTNKVRKSMMASLCSTQPSGNVPATDMEINNLCVIVDEVQLDQVFRNSDWIWH</sequence>